<name>A0A899NDL4_ECOLX</name>
<dbReference type="EMBL" id="MW574947">
    <property type="protein sequence ID" value="QSM61951.1"/>
    <property type="molecule type" value="Genomic_DNA"/>
</dbReference>
<dbReference type="RefSeq" id="WP_209279573.1">
    <property type="nucleotide sequence ID" value="NZ_MW574947.1"/>
</dbReference>
<sequence length="126" mass="14691">MLKKLFEKLFGSSEPELTEKQKFERANGISYHFGFACHNLLVREFNHHLRHYSNGAVDDFDNVAKVIQSKDVVIRNVETGLVDNNVAETGLIENETALMNARNFLKIFETVVEYNLRFNPEFYYLK</sequence>
<accession>A0A899NDL4</accession>
<proteinExistence type="predicted"/>
<protein>
    <submittedName>
        <fullName evidence="1">Uncharacterized protein</fullName>
    </submittedName>
</protein>
<geneLocation type="plasmid" evidence="1">
    <name>pWE_H_1</name>
</geneLocation>
<dbReference type="AlphaFoldDB" id="A0A899NDL4"/>
<keyword evidence="1" id="KW-0614">Plasmid</keyword>
<reference evidence="1" key="1">
    <citation type="journal article" name="Environ. Pollut.">
        <title>Investigating the effects of municipal and hospital wastewaters on horizontal gene transfer.</title>
        <authorList>
            <person name="Hutinel M."/>
            <person name="Fick J."/>
            <person name="Larsson D.G.J."/>
            <person name="Flach C.F."/>
        </authorList>
    </citation>
    <scope>NUCLEOTIDE SEQUENCE</scope>
    <source>
        <strain evidence="1">CV601</strain>
    </source>
</reference>
<evidence type="ECO:0000313" key="1">
    <source>
        <dbReference type="EMBL" id="QSM61951.1"/>
    </source>
</evidence>
<gene>
    <name evidence="1" type="ORF">LDMDHDEC_00776</name>
</gene>
<organism evidence="1">
    <name type="scientific">Escherichia coli</name>
    <dbReference type="NCBI Taxonomy" id="562"/>
    <lineage>
        <taxon>Bacteria</taxon>
        <taxon>Pseudomonadati</taxon>
        <taxon>Pseudomonadota</taxon>
        <taxon>Gammaproteobacteria</taxon>
        <taxon>Enterobacterales</taxon>
        <taxon>Enterobacteriaceae</taxon>
        <taxon>Escherichia</taxon>
    </lineage>
</organism>